<organism evidence="2 3">
    <name type="scientific">Mycena indigotica</name>
    <dbReference type="NCBI Taxonomy" id="2126181"/>
    <lineage>
        <taxon>Eukaryota</taxon>
        <taxon>Fungi</taxon>
        <taxon>Dikarya</taxon>
        <taxon>Basidiomycota</taxon>
        <taxon>Agaricomycotina</taxon>
        <taxon>Agaricomycetes</taxon>
        <taxon>Agaricomycetidae</taxon>
        <taxon>Agaricales</taxon>
        <taxon>Marasmiineae</taxon>
        <taxon>Mycenaceae</taxon>
        <taxon>Mycena</taxon>
    </lineage>
</organism>
<comment type="similarity">
    <text evidence="1">Belongs to the arylamine N-acetyltransferase family.</text>
</comment>
<dbReference type="PANTHER" id="PTHR11786">
    <property type="entry name" value="N-HYDROXYARYLAMINE O-ACETYLTRANSFERASE"/>
    <property type="match status" value="1"/>
</dbReference>
<keyword evidence="3" id="KW-1185">Reference proteome</keyword>
<dbReference type="EMBL" id="JACAZF010000016">
    <property type="protein sequence ID" value="KAF7289714.1"/>
    <property type="molecule type" value="Genomic_DNA"/>
</dbReference>
<dbReference type="InterPro" id="IPR053710">
    <property type="entry name" value="Arylamine_NAT_domain_sf"/>
</dbReference>
<gene>
    <name evidence="2" type="ORF">MIND_01344500</name>
</gene>
<evidence type="ECO:0000313" key="3">
    <source>
        <dbReference type="Proteomes" id="UP000636479"/>
    </source>
</evidence>
<dbReference type="PANTHER" id="PTHR11786:SF0">
    <property type="entry name" value="ARYLAMINE N-ACETYLTRANSFERASE 4-RELATED"/>
    <property type="match status" value="1"/>
</dbReference>
<dbReference type="InterPro" id="IPR038765">
    <property type="entry name" value="Papain-like_cys_pep_sf"/>
</dbReference>
<dbReference type="SUPFAM" id="SSF54001">
    <property type="entry name" value="Cysteine proteinases"/>
    <property type="match status" value="1"/>
</dbReference>
<evidence type="ECO:0000256" key="1">
    <source>
        <dbReference type="ARBA" id="ARBA00006547"/>
    </source>
</evidence>
<reference evidence="2" key="1">
    <citation type="submission" date="2020-05" db="EMBL/GenBank/DDBJ databases">
        <title>Mycena genomes resolve the evolution of fungal bioluminescence.</title>
        <authorList>
            <person name="Tsai I.J."/>
        </authorList>
    </citation>
    <scope>NUCLEOTIDE SEQUENCE</scope>
    <source>
        <strain evidence="2">171206Taipei</strain>
    </source>
</reference>
<name>A0A8H6RYL0_9AGAR</name>
<dbReference type="AlphaFoldDB" id="A0A8H6RYL0"/>
<proteinExistence type="inferred from homology"/>
<sequence>MSTEGRLRDDLWIAHKPSGYTSAQAQQWLAKINYPTSNLDAVNLSLETLTRLVQLSVTTFPFENTAMHYTAGHTMDVSYPALFDRLVAGGTGAGSWCYGLNGLFYQMLLALGFRVYAGAGRINPLPAESDPQFLAFVHMVLFVQPTAGSNATFVVDTASALVRPIPLCDGAEVPGATPTERFRLRRAARPEASLRTSPDAIAPAPAEWWLEHIQDAKDTGMPPTTRVMYSFIEDEFFETERAAGNATVLAATGGIFAETVVCSKYFFLTDEEAKSIGQIQAEQEGPAHAGEHLGKLAMGGNVVRKHVGLQTTLVKELENEADRVDALRECFGIIVLREEVGYMEGRQAALK</sequence>
<dbReference type="GeneID" id="59352403"/>
<comment type="caution">
    <text evidence="2">The sequence shown here is derived from an EMBL/GenBank/DDBJ whole genome shotgun (WGS) entry which is preliminary data.</text>
</comment>
<dbReference type="GO" id="GO:0016407">
    <property type="term" value="F:acetyltransferase activity"/>
    <property type="evidence" value="ECO:0007669"/>
    <property type="project" value="InterPro"/>
</dbReference>
<dbReference type="OrthoDB" id="10260017at2759"/>
<dbReference type="InterPro" id="IPR001447">
    <property type="entry name" value="Arylamine_N-AcTrfase"/>
</dbReference>
<evidence type="ECO:0000313" key="2">
    <source>
        <dbReference type="EMBL" id="KAF7289714.1"/>
    </source>
</evidence>
<dbReference type="RefSeq" id="XP_037213443.1">
    <property type="nucleotide sequence ID" value="XM_037369887.1"/>
</dbReference>
<dbReference type="Pfam" id="PF00797">
    <property type="entry name" value="Acetyltransf_2"/>
    <property type="match status" value="1"/>
</dbReference>
<keyword evidence="2" id="KW-0808">Transferase</keyword>
<dbReference type="Gene3D" id="3.30.2140.20">
    <property type="match status" value="1"/>
</dbReference>
<protein>
    <submittedName>
        <fullName evidence="2">Arylamine n-acetyltransferase 1</fullName>
    </submittedName>
</protein>
<dbReference type="Proteomes" id="UP000636479">
    <property type="component" value="Unassembled WGS sequence"/>
</dbReference>
<accession>A0A8H6RYL0</accession>